<evidence type="ECO:0000313" key="1">
    <source>
        <dbReference type="EMBL" id="TVU12220.1"/>
    </source>
</evidence>
<name>A0A5J9TLM8_9POAL</name>
<feature type="non-terminal residue" evidence="1">
    <location>
        <position position="1"/>
    </location>
</feature>
<comment type="caution">
    <text evidence="1">The sequence shown here is derived from an EMBL/GenBank/DDBJ whole genome shotgun (WGS) entry which is preliminary data.</text>
</comment>
<protein>
    <submittedName>
        <fullName evidence="1">Uncharacterized protein</fullName>
    </submittedName>
</protein>
<sequence length="221" mass="25094">MERIVHWHARIPFYVLGKNPHLRVIFLPKHVQRRIRPDTGGKLEYTLRIRSSGGCRGGNAVVDDDDDVDDIKLQMGRLVRETRGVIWVAKFLLDNIVDMKLMSFCERSGVVFFSACEWSYSSDRRYYMYRFRMDGKTVEKVASHVGWRDPWRDVHGYEMNQAAYLASLAPGDNEGGGIHDVDHPLSASSMKQRLSTSRGVSAVRLRGSTGGAERHVALVGR</sequence>
<dbReference type="PANTHER" id="PTHR36140">
    <property type="entry name" value="F-BOX DOMAIN-CONTAINING PROTEIN-RELATED"/>
    <property type="match status" value="1"/>
</dbReference>
<dbReference type="PANTHER" id="PTHR36140:SF3">
    <property type="entry name" value="F-BOX DOMAIN-CONTAINING PROTEIN"/>
    <property type="match status" value="1"/>
</dbReference>
<dbReference type="AlphaFoldDB" id="A0A5J9TLM8"/>
<gene>
    <name evidence="1" type="ORF">EJB05_45853</name>
</gene>
<keyword evidence="2" id="KW-1185">Reference proteome</keyword>
<dbReference type="Proteomes" id="UP000324897">
    <property type="component" value="Chromosome 3"/>
</dbReference>
<organism evidence="1 2">
    <name type="scientific">Eragrostis curvula</name>
    <name type="common">weeping love grass</name>
    <dbReference type="NCBI Taxonomy" id="38414"/>
    <lineage>
        <taxon>Eukaryota</taxon>
        <taxon>Viridiplantae</taxon>
        <taxon>Streptophyta</taxon>
        <taxon>Embryophyta</taxon>
        <taxon>Tracheophyta</taxon>
        <taxon>Spermatophyta</taxon>
        <taxon>Magnoliopsida</taxon>
        <taxon>Liliopsida</taxon>
        <taxon>Poales</taxon>
        <taxon>Poaceae</taxon>
        <taxon>PACMAD clade</taxon>
        <taxon>Chloridoideae</taxon>
        <taxon>Eragrostideae</taxon>
        <taxon>Eragrostidinae</taxon>
        <taxon>Eragrostis</taxon>
    </lineage>
</organism>
<dbReference type="EMBL" id="RWGY01000039">
    <property type="protein sequence ID" value="TVU12220.1"/>
    <property type="molecule type" value="Genomic_DNA"/>
</dbReference>
<reference evidence="1 2" key="1">
    <citation type="journal article" date="2019" name="Sci. Rep.">
        <title>A high-quality genome of Eragrostis curvula grass provides insights into Poaceae evolution and supports new strategies to enhance forage quality.</title>
        <authorList>
            <person name="Carballo J."/>
            <person name="Santos B.A.C.M."/>
            <person name="Zappacosta D."/>
            <person name="Garbus I."/>
            <person name="Selva J.P."/>
            <person name="Gallo C.A."/>
            <person name="Diaz A."/>
            <person name="Albertini E."/>
            <person name="Caccamo M."/>
            <person name="Echenique V."/>
        </authorList>
    </citation>
    <scope>NUCLEOTIDE SEQUENCE [LARGE SCALE GENOMIC DNA]</scope>
    <source>
        <strain evidence="2">cv. Victoria</strain>
        <tissue evidence="1">Leaf</tissue>
    </source>
</reference>
<dbReference type="Gramene" id="TVU12220">
    <property type="protein sequence ID" value="TVU12220"/>
    <property type="gene ID" value="EJB05_45853"/>
</dbReference>
<proteinExistence type="predicted"/>
<evidence type="ECO:0000313" key="2">
    <source>
        <dbReference type="Proteomes" id="UP000324897"/>
    </source>
</evidence>
<accession>A0A5J9TLM8</accession>